<dbReference type="EnsemblPlants" id="Solyc01g110995.1.1">
    <property type="protein sequence ID" value="Solyc01g110995.1.1"/>
    <property type="gene ID" value="Solyc01g110995.1"/>
</dbReference>
<name>A0A3Q7EVQ0_SOLLC</name>
<dbReference type="Proteomes" id="UP000004994">
    <property type="component" value="Chromosome 1"/>
</dbReference>
<sequence>MYDPSAVLICLNEKLHVPIPDRYQYFDNLVEDKTMLLQMLLSSVGAHEITLHYQLDSLSLHLAYIITSKEVSTTTALNKT</sequence>
<reference evidence="1" key="2">
    <citation type="submission" date="2019-01" db="UniProtKB">
        <authorList>
            <consortium name="EnsemblPlants"/>
        </authorList>
    </citation>
    <scope>IDENTIFICATION</scope>
    <source>
        <strain evidence="1">cv. Heinz 1706</strain>
    </source>
</reference>
<protein>
    <submittedName>
        <fullName evidence="1">Uncharacterized protein</fullName>
    </submittedName>
</protein>
<keyword evidence="2" id="KW-1185">Reference proteome</keyword>
<evidence type="ECO:0000313" key="2">
    <source>
        <dbReference type="Proteomes" id="UP000004994"/>
    </source>
</evidence>
<dbReference type="Gramene" id="Solyc01g110995.1.1">
    <property type="protein sequence ID" value="Solyc01g110995.1.1"/>
    <property type="gene ID" value="Solyc01g110995.1"/>
</dbReference>
<reference evidence="1" key="1">
    <citation type="journal article" date="2012" name="Nature">
        <title>The tomato genome sequence provides insights into fleshy fruit evolution.</title>
        <authorList>
            <consortium name="Tomato Genome Consortium"/>
        </authorList>
    </citation>
    <scope>NUCLEOTIDE SEQUENCE [LARGE SCALE GENOMIC DNA]</scope>
    <source>
        <strain evidence="1">cv. Heinz 1706</strain>
    </source>
</reference>
<organism evidence="1">
    <name type="scientific">Solanum lycopersicum</name>
    <name type="common">Tomato</name>
    <name type="synonym">Lycopersicon esculentum</name>
    <dbReference type="NCBI Taxonomy" id="4081"/>
    <lineage>
        <taxon>Eukaryota</taxon>
        <taxon>Viridiplantae</taxon>
        <taxon>Streptophyta</taxon>
        <taxon>Embryophyta</taxon>
        <taxon>Tracheophyta</taxon>
        <taxon>Spermatophyta</taxon>
        <taxon>Magnoliopsida</taxon>
        <taxon>eudicotyledons</taxon>
        <taxon>Gunneridae</taxon>
        <taxon>Pentapetalae</taxon>
        <taxon>asterids</taxon>
        <taxon>lamiids</taxon>
        <taxon>Solanales</taxon>
        <taxon>Solanaceae</taxon>
        <taxon>Solanoideae</taxon>
        <taxon>Solaneae</taxon>
        <taxon>Solanum</taxon>
        <taxon>Solanum subgen. Lycopersicon</taxon>
    </lineage>
</organism>
<accession>A0A3Q7EVQ0</accession>
<proteinExistence type="predicted"/>
<evidence type="ECO:0000313" key="1">
    <source>
        <dbReference type="EnsemblPlants" id="Solyc01g110995.1.1"/>
    </source>
</evidence>
<dbReference type="AlphaFoldDB" id="A0A3Q7EVQ0"/>
<dbReference type="InParanoid" id="A0A3Q7EVQ0"/>